<reference evidence="5 6" key="1">
    <citation type="submission" date="2015-10" db="EMBL/GenBank/DDBJ databases">
        <title>Genome sequencing and analysis of members of genus Stenotrophomonas.</title>
        <authorList>
            <person name="Patil P.P."/>
            <person name="Midha S."/>
            <person name="Patil P.B."/>
        </authorList>
    </citation>
    <scope>NUCLEOTIDE SEQUENCE [LARGE SCALE GENOMIC DNA]</scope>
    <source>
        <strain evidence="5 6">JCM 16536</strain>
    </source>
</reference>
<dbReference type="GO" id="GO:0003700">
    <property type="term" value="F:DNA-binding transcription factor activity"/>
    <property type="evidence" value="ECO:0007669"/>
    <property type="project" value="InterPro"/>
</dbReference>
<dbReference type="GO" id="GO:0003677">
    <property type="term" value="F:DNA binding"/>
    <property type="evidence" value="ECO:0007669"/>
    <property type="project" value="UniProtKB-KW"/>
</dbReference>
<organism evidence="5 6">
    <name type="scientific">Stenotrophomonas panacihumi</name>
    <dbReference type="NCBI Taxonomy" id="676599"/>
    <lineage>
        <taxon>Bacteria</taxon>
        <taxon>Pseudomonadati</taxon>
        <taxon>Pseudomonadota</taxon>
        <taxon>Gammaproteobacteria</taxon>
        <taxon>Lysobacterales</taxon>
        <taxon>Lysobacteraceae</taxon>
        <taxon>Stenotrophomonas</taxon>
    </lineage>
</organism>
<dbReference type="PRINTS" id="PR00598">
    <property type="entry name" value="HTHMARR"/>
</dbReference>
<dbReference type="OrthoDB" id="8906692at2"/>
<name>A0A0R0AHN9_9GAMM</name>
<evidence type="ECO:0000313" key="6">
    <source>
        <dbReference type="Proteomes" id="UP000051802"/>
    </source>
</evidence>
<keyword evidence="6" id="KW-1185">Reference proteome</keyword>
<evidence type="ECO:0000256" key="1">
    <source>
        <dbReference type="ARBA" id="ARBA00023015"/>
    </source>
</evidence>
<keyword evidence="2" id="KW-0238">DNA-binding</keyword>
<dbReference type="PANTHER" id="PTHR35790">
    <property type="entry name" value="HTH-TYPE TRANSCRIPTIONAL REGULATOR PCHR"/>
    <property type="match status" value="1"/>
</dbReference>
<dbReference type="InterPro" id="IPR036390">
    <property type="entry name" value="WH_DNA-bd_sf"/>
</dbReference>
<dbReference type="InterPro" id="IPR052067">
    <property type="entry name" value="Metal_resp_HTH_trans_reg"/>
</dbReference>
<evidence type="ECO:0000256" key="3">
    <source>
        <dbReference type="ARBA" id="ARBA00023163"/>
    </source>
</evidence>
<comment type="caution">
    <text evidence="5">The sequence shown here is derived from an EMBL/GenBank/DDBJ whole genome shotgun (WGS) entry which is preliminary data.</text>
</comment>
<dbReference type="PANTHER" id="PTHR35790:SF4">
    <property type="entry name" value="HTH-TYPE TRANSCRIPTIONAL REGULATOR PCHR"/>
    <property type="match status" value="1"/>
</dbReference>
<evidence type="ECO:0000259" key="4">
    <source>
        <dbReference type="PROSITE" id="PS50995"/>
    </source>
</evidence>
<sequence>MSPPEIPAGGGQRPNRALLDLEQFLPYRLSVLSNRVSGNIARVYGDRYGLVIPEWRVMTVLALYPGSSASEVSDRTAMDKVAVSRAVARLLERGFIKREMHGDDRRRSVLALSESGFEAYEIIAPMVIDCERRLLAPLTEEERATLDRLIDKLADVGLESMQGGAAP</sequence>
<dbReference type="InterPro" id="IPR036388">
    <property type="entry name" value="WH-like_DNA-bd_sf"/>
</dbReference>
<keyword evidence="3" id="KW-0804">Transcription</keyword>
<dbReference type="AlphaFoldDB" id="A0A0R0AHN9"/>
<evidence type="ECO:0000313" key="5">
    <source>
        <dbReference type="EMBL" id="KRG41810.1"/>
    </source>
</evidence>
<gene>
    <name evidence="5" type="ORF">ARC20_11395</name>
</gene>
<dbReference type="SMART" id="SM00347">
    <property type="entry name" value="HTH_MARR"/>
    <property type="match status" value="1"/>
</dbReference>
<dbReference type="PROSITE" id="PS50995">
    <property type="entry name" value="HTH_MARR_2"/>
    <property type="match status" value="1"/>
</dbReference>
<feature type="domain" description="HTH marR-type" evidence="4">
    <location>
        <begin position="22"/>
        <end position="155"/>
    </location>
</feature>
<dbReference type="EMBL" id="LLXU01000085">
    <property type="protein sequence ID" value="KRG41810.1"/>
    <property type="molecule type" value="Genomic_DNA"/>
</dbReference>
<dbReference type="RefSeq" id="WP_057647001.1">
    <property type="nucleotide sequence ID" value="NZ_LLXU01000085.1"/>
</dbReference>
<dbReference type="STRING" id="676599.ARC20_11395"/>
<evidence type="ECO:0000256" key="2">
    <source>
        <dbReference type="ARBA" id="ARBA00023125"/>
    </source>
</evidence>
<keyword evidence="1" id="KW-0805">Transcription regulation</keyword>
<protein>
    <submittedName>
        <fullName evidence="5">MarR family transcriptional regulator</fullName>
    </submittedName>
</protein>
<dbReference type="InterPro" id="IPR000835">
    <property type="entry name" value="HTH_MarR-typ"/>
</dbReference>
<dbReference type="PROSITE" id="PS01117">
    <property type="entry name" value="HTH_MARR_1"/>
    <property type="match status" value="1"/>
</dbReference>
<dbReference type="Gene3D" id="1.10.10.10">
    <property type="entry name" value="Winged helix-like DNA-binding domain superfamily/Winged helix DNA-binding domain"/>
    <property type="match status" value="1"/>
</dbReference>
<accession>A0A0R0AHN9</accession>
<dbReference type="SUPFAM" id="SSF46785">
    <property type="entry name" value="Winged helix' DNA-binding domain"/>
    <property type="match status" value="1"/>
</dbReference>
<dbReference type="InterPro" id="IPR023187">
    <property type="entry name" value="Tscrpt_reg_MarR-type_CS"/>
</dbReference>
<proteinExistence type="predicted"/>
<dbReference type="Pfam" id="PF12802">
    <property type="entry name" value="MarR_2"/>
    <property type="match status" value="1"/>
</dbReference>
<dbReference type="Proteomes" id="UP000051802">
    <property type="component" value="Unassembled WGS sequence"/>
</dbReference>